<dbReference type="RefSeq" id="WP_188448818.1">
    <property type="nucleotide sequence ID" value="NZ_BMDW01000021.1"/>
</dbReference>
<accession>A0ABQ1H4A3</accession>
<protein>
    <submittedName>
        <fullName evidence="1">Uncharacterized protein</fullName>
    </submittedName>
</protein>
<comment type="caution">
    <text evidence="1">The sequence shown here is derived from an EMBL/GenBank/DDBJ whole genome shotgun (WGS) entry which is preliminary data.</text>
</comment>
<proteinExistence type="predicted"/>
<evidence type="ECO:0000313" key="1">
    <source>
        <dbReference type="EMBL" id="GGA57140.1"/>
    </source>
</evidence>
<evidence type="ECO:0000313" key="2">
    <source>
        <dbReference type="Proteomes" id="UP000618591"/>
    </source>
</evidence>
<reference evidence="2" key="1">
    <citation type="journal article" date="2019" name="Int. J. Syst. Evol. Microbiol.">
        <title>The Global Catalogue of Microorganisms (GCM) 10K type strain sequencing project: providing services to taxonomists for standard genome sequencing and annotation.</title>
        <authorList>
            <consortium name="The Broad Institute Genomics Platform"/>
            <consortium name="The Broad Institute Genome Sequencing Center for Infectious Disease"/>
            <person name="Wu L."/>
            <person name="Ma J."/>
        </authorList>
    </citation>
    <scope>NUCLEOTIDE SEQUENCE [LARGE SCALE GENOMIC DNA]</scope>
    <source>
        <strain evidence="2">CGMCC 1.10106</strain>
    </source>
</reference>
<organism evidence="1 2">
    <name type="scientific">Sphingomonas psychrolutea</name>
    <dbReference type="NCBI Taxonomy" id="1259676"/>
    <lineage>
        <taxon>Bacteria</taxon>
        <taxon>Pseudomonadati</taxon>
        <taxon>Pseudomonadota</taxon>
        <taxon>Alphaproteobacteria</taxon>
        <taxon>Sphingomonadales</taxon>
        <taxon>Sphingomonadaceae</taxon>
        <taxon>Sphingomonas</taxon>
    </lineage>
</organism>
<dbReference type="EMBL" id="BMDW01000021">
    <property type="protein sequence ID" value="GGA57140.1"/>
    <property type="molecule type" value="Genomic_DNA"/>
</dbReference>
<dbReference type="Proteomes" id="UP000618591">
    <property type="component" value="Unassembled WGS sequence"/>
</dbReference>
<name>A0ABQ1H4A3_9SPHN</name>
<sequence length="91" mass="9527">MVRRFIIATLLFSTGPLVGIGQCQTAPAPPPPPPPVDSAPAEVAAMQAGDEATSDCDPAAAARVGVLETLVTKQRTYIKALEARIRHLQGH</sequence>
<gene>
    <name evidence="1" type="ORF">GCM10011395_29460</name>
</gene>
<keyword evidence="2" id="KW-1185">Reference proteome</keyword>